<dbReference type="AlphaFoldDB" id="A0A0N4YQP2"/>
<evidence type="ECO:0000313" key="1">
    <source>
        <dbReference type="EMBL" id="VDL83299.1"/>
    </source>
</evidence>
<reference evidence="3" key="1">
    <citation type="submission" date="2017-02" db="UniProtKB">
        <authorList>
            <consortium name="WormBaseParasite"/>
        </authorList>
    </citation>
    <scope>IDENTIFICATION</scope>
</reference>
<dbReference type="WBParaSite" id="NBR_0001956401-mRNA-1">
    <property type="protein sequence ID" value="NBR_0001956401-mRNA-1"/>
    <property type="gene ID" value="NBR_0001956401"/>
</dbReference>
<sequence length="67" mass="7626">MQPLANSVIGFYSSSWFERYVIGLMRNESELYPMGDYRLASLGDYVSAHKRVPSAGDMMVRFGKRSV</sequence>
<name>A0A0N4YQP2_NIPBR</name>
<keyword evidence="2" id="KW-1185">Reference proteome</keyword>
<evidence type="ECO:0000313" key="3">
    <source>
        <dbReference type="WBParaSite" id="NBR_0001956401-mRNA-1"/>
    </source>
</evidence>
<dbReference type="STRING" id="27835.A0A0N4YQP2"/>
<organism evidence="3">
    <name type="scientific">Nippostrongylus brasiliensis</name>
    <name type="common">Rat hookworm</name>
    <dbReference type="NCBI Taxonomy" id="27835"/>
    <lineage>
        <taxon>Eukaryota</taxon>
        <taxon>Metazoa</taxon>
        <taxon>Ecdysozoa</taxon>
        <taxon>Nematoda</taxon>
        <taxon>Chromadorea</taxon>
        <taxon>Rhabditida</taxon>
        <taxon>Rhabditina</taxon>
        <taxon>Rhabditomorpha</taxon>
        <taxon>Strongyloidea</taxon>
        <taxon>Heligmosomidae</taxon>
        <taxon>Nippostrongylus</taxon>
    </lineage>
</organism>
<reference evidence="1 2" key="2">
    <citation type="submission" date="2018-11" db="EMBL/GenBank/DDBJ databases">
        <authorList>
            <consortium name="Pathogen Informatics"/>
        </authorList>
    </citation>
    <scope>NUCLEOTIDE SEQUENCE [LARGE SCALE GENOMIC DNA]</scope>
</reference>
<dbReference type="Proteomes" id="UP000271162">
    <property type="component" value="Unassembled WGS sequence"/>
</dbReference>
<accession>A0A0N4YQP2</accession>
<evidence type="ECO:0000313" key="2">
    <source>
        <dbReference type="Proteomes" id="UP000271162"/>
    </source>
</evidence>
<gene>
    <name evidence="1" type="ORF">NBR_LOCUS19565</name>
</gene>
<proteinExistence type="predicted"/>
<dbReference type="EMBL" id="UYSL01024286">
    <property type="protein sequence ID" value="VDL83299.1"/>
    <property type="molecule type" value="Genomic_DNA"/>
</dbReference>
<protein>
    <submittedName>
        <fullName evidence="3">Lytic transglycosylase</fullName>
    </submittedName>
</protein>